<evidence type="ECO:0000313" key="14">
    <source>
        <dbReference type="Proteomes" id="UP000639772"/>
    </source>
</evidence>
<dbReference type="GO" id="GO:0005262">
    <property type="term" value="F:calcium channel activity"/>
    <property type="evidence" value="ECO:0007669"/>
    <property type="project" value="TreeGrafter"/>
</dbReference>
<comment type="caution">
    <text evidence="11">The sequence shown here is derived from an EMBL/GenBank/DDBJ whole genome shotgun (WGS) entry which is preliminary data.</text>
</comment>
<evidence type="ECO:0000313" key="13">
    <source>
        <dbReference type="Proteomes" id="UP000636800"/>
    </source>
</evidence>
<proteinExistence type="inferred from homology"/>
<reference evidence="13 14" key="1">
    <citation type="journal article" date="2020" name="Nat. Food">
        <title>A phased Vanilla planifolia genome enables genetic improvement of flavour and production.</title>
        <authorList>
            <person name="Hasing T."/>
            <person name="Tang H."/>
            <person name="Brym M."/>
            <person name="Khazi F."/>
            <person name="Huang T."/>
            <person name="Chambers A.H."/>
        </authorList>
    </citation>
    <scope>NUCLEOTIDE SEQUENCE [LARGE SCALE GENOMIC DNA]</scope>
    <source>
        <tissue evidence="11">Leaf</tissue>
    </source>
</reference>
<dbReference type="GO" id="GO:1990246">
    <property type="term" value="C:uniplex complex"/>
    <property type="evidence" value="ECO:0007669"/>
    <property type="project" value="TreeGrafter"/>
</dbReference>
<keyword evidence="4" id="KW-0109">Calcium transport</keyword>
<evidence type="ECO:0000313" key="12">
    <source>
        <dbReference type="EMBL" id="KAG0448242.1"/>
    </source>
</evidence>
<sequence>MGSLCKMLSGRFLHLAKHSSTFTAAVLPMTDRSLLRSFPSGDANAASPANHRILLQRRPISKSLDTSASQTPLPLPIGDNLVERIRSSMTWARDRIRPDAFPKPSRRSVVEANEESEEGRNRVVISVEDARRFLKASVVESARAKLRNLPSSCVSYSDFAEICRESAAGSDEFSREIAAALQQSGTVLVLGDAVFLRPEQVVNAIARVIPLPMSPSCMGDDPRKNELKEMEVKKAAIDSKAEAQVRKELWAGMGVVLIQIAALMRLTFWELSWDVMEPICFFSTSIYFMLGYAFFLRTAKEPSFEGFFASRFSAKQKRLMKTYSFDLSRFDELRSALMPCRCSQRLAKSPTNVPSWCHCCQSQI</sequence>
<protein>
    <recommendedName>
        <fullName evidence="10">Calcium uniporter protein C-terminal domain-containing protein</fullName>
    </recommendedName>
</protein>
<evidence type="ECO:0000256" key="4">
    <source>
        <dbReference type="ARBA" id="ARBA00022568"/>
    </source>
</evidence>
<dbReference type="PANTHER" id="PTHR13462:SF31">
    <property type="entry name" value="CALCIUM UNIPORTER PROTEIN 1, MITOCHONDRIAL"/>
    <property type="match status" value="1"/>
</dbReference>
<feature type="domain" description="Calcium uniporter protein C-terminal" evidence="10">
    <location>
        <begin position="175"/>
        <end position="333"/>
    </location>
</feature>
<dbReference type="AlphaFoldDB" id="A0A835P7U2"/>
<keyword evidence="6" id="KW-0106">Calcium</keyword>
<dbReference type="InterPro" id="IPR039055">
    <property type="entry name" value="MCU_fam"/>
</dbReference>
<dbReference type="EMBL" id="JADCNM010000346">
    <property type="protein sequence ID" value="KAG0448129.1"/>
    <property type="molecule type" value="Genomic_DNA"/>
</dbReference>
<keyword evidence="5" id="KW-0812">Transmembrane</keyword>
<dbReference type="Pfam" id="PF04678">
    <property type="entry name" value="MCU"/>
    <property type="match status" value="1"/>
</dbReference>
<evidence type="ECO:0000256" key="2">
    <source>
        <dbReference type="ARBA" id="ARBA00005653"/>
    </source>
</evidence>
<keyword evidence="3" id="KW-0813">Transport</keyword>
<dbReference type="OrthoDB" id="278338at2759"/>
<gene>
    <name evidence="12" type="ORF">HPP92_027955</name>
    <name evidence="11" type="ORF">HPP92_027988</name>
</gene>
<dbReference type="Proteomes" id="UP000639772">
    <property type="component" value="Unassembled WGS sequence"/>
</dbReference>
<dbReference type="GO" id="GO:0015292">
    <property type="term" value="F:uniporter activity"/>
    <property type="evidence" value="ECO:0007669"/>
    <property type="project" value="TreeGrafter"/>
</dbReference>
<dbReference type="InterPro" id="IPR006769">
    <property type="entry name" value="MCU_C"/>
</dbReference>
<dbReference type="GO" id="GO:0036444">
    <property type="term" value="P:calcium import into the mitochondrion"/>
    <property type="evidence" value="ECO:0007669"/>
    <property type="project" value="TreeGrafter"/>
</dbReference>
<name>A0A835P7U2_VANPL</name>
<evidence type="ECO:0000256" key="5">
    <source>
        <dbReference type="ARBA" id="ARBA00022692"/>
    </source>
</evidence>
<evidence type="ECO:0000256" key="9">
    <source>
        <dbReference type="ARBA" id="ARBA00023136"/>
    </source>
</evidence>
<dbReference type="Proteomes" id="UP000636800">
    <property type="component" value="Unassembled WGS sequence"/>
</dbReference>
<evidence type="ECO:0000313" key="11">
    <source>
        <dbReference type="EMBL" id="KAG0448129.1"/>
    </source>
</evidence>
<evidence type="ECO:0000256" key="3">
    <source>
        <dbReference type="ARBA" id="ARBA00022448"/>
    </source>
</evidence>
<keyword evidence="13" id="KW-1185">Reference proteome</keyword>
<keyword evidence="9" id="KW-0472">Membrane</keyword>
<evidence type="ECO:0000256" key="8">
    <source>
        <dbReference type="ARBA" id="ARBA00023065"/>
    </source>
</evidence>
<evidence type="ECO:0000256" key="6">
    <source>
        <dbReference type="ARBA" id="ARBA00022837"/>
    </source>
</evidence>
<organism evidence="11 14">
    <name type="scientific">Vanilla planifolia</name>
    <name type="common">Vanilla</name>
    <dbReference type="NCBI Taxonomy" id="51239"/>
    <lineage>
        <taxon>Eukaryota</taxon>
        <taxon>Viridiplantae</taxon>
        <taxon>Streptophyta</taxon>
        <taxon>Embryophyta</taxon>
        <taxon>Tracheophyta</taxon>
        <taxon>Spermatophyta</taxon>
        <taxon>Magnoliopsida</taxon>
        <taxon>Liliopsida</taxon>
        <taxon>Asparagales</taxon>
        <taxon>Orchidaceae</taxon>
        <taxon>Vanilloideae</taxon>
        <taxon>Vanilleae</taxon>
        <taxon>Vanilla</taxon>
    </lineage>
</organism>
<evidence type="ECO:0000256" key="1">
    <source>
        <dbReference type="ARBA" id="ARBA00004141"/>
    </source>
</evidence>
<comment type="similarity">
    <text evidence="2">Belongs to the MCU (TC 1.A.77) family.</text>
</comment>
<dbReference type="GO" id="GO:0051560">
    <property type="term" value="P:mitochondrial calcium ion homeostasis"/>
    <property type="evidence" value="ECO:0007669"/>
    <property type="project" value="InterPro"/>
</dbReference>
<comment type="subcellular location">
    <subcellularLocation>
        <location evidence="1">Membrane</location>
        <topology evidence="1">Multi-pass membrane protein</topology>
    </subcellularLocation>
</comment>
<keyword evidence="7" id="KW-1133">Transmembrane helix</keyword>
<evidence type="ECO:0000256" key="7">
    <source>
        <dbReference type="ARBA" id="ARBA00022989"/>
    </source>
</evidence>
<dbReference type="EMBL" id="JADCNL010000345">
    <property type="protein sequence ID" value="KAG0448242.1"/>
    <property type="molecule type" value="Genomic_DNA"/>
</dbReference>
<keyword evidence="8" id="KW-0406">Ion transport</keyword>
<dbReference type="PANTHER" id="PTHR13462">
    <property type="entry name" value="CALCIUM UNIPORTER PROTEIN, MITOCHONDRIAL"/>
    <property type="match status" value="1"/>
</dbReference>
<evidence type="ECO:0000259" key="10">
    <source>
        <dbReference type="Pfam" id="PF04678"/>
    </source>
</evidence>
<accession>A0A835P7U2</accession>